<proteinExistence type="predicted"/>
<dbReference type="PANTHER" id="PTHR46419">
    <property type="entry name" value="ADP-RIBOSYLATION FACTOR GTPASE-ACTIVATING PROTEIN AGD5"/>
    <property type="match status" value="1"/>
</dbReference>
<feature type="domain" description="Arf-GAP" evidence="2">
    <location>
        <begin position="1"/>
        <end position="87"/>
    </location>
</feature>
<dbReference type="PANTHER" id="PTHR46419:SF2">
    <property type="entry name" value="ADP-RIBOSYLATION FACTOR GTPASE-ACTIVATING PROTEIN AGD5"/>
    <property type="match status" value="1"/>
</dbReference>
<evidence type="ECO:0000256" key="1">
    <source>
        <dbReference type="PROSITE-ProRule" id="PRU00288"/>
    </source>
</evidence>
<keyword evidence="1" id="KW-0863">Zinc-finger</keyword>
<dbReference type="InterPro" id="IPR037278">
    <property type="entry name" value="ARFGAP/RecO"/>
</dbReference>
<name>A0A817B8F2_BRANA</name>
<sequence>MLNLLVLKTDHIDELFDGSVMLARGPRWASVNLGIFICMQCSGIHRSLGVRLDRKKERSAVSLKKTFQTKSYCWNKSTLLSFLQLPNHSLSLQSKECLERVRDAQRDRGLSYWVCLACLSLRRLLAKLLIKKLPLEQEN</sequence>
<dbReference type="GO" id="GO:0008270">
    <property type="term" value="F:zinc ion binding"/>
    <property type="evidence" value="ECO:0007669"/>
    <property type="project" value="UniProtKB-KW"/>
</dbReference>
<dbReference type="PRINTS" id="PR00405">
    <property type="entry name" value="REVINTRACTNG"/>
</dbReference>
<organism evidence="3">
    <name type="scientific">Brassica napus</name>
    <name type="common">Rape</name>
    <dbReference type="NCBI Taxonomy" id="3708"/>
    <lineage>
        <taxon>Eukaryota</taxon>
        <taxon>Viridiplantae</taxon>
        <taxon>Streptophyta</taxon>
        <taxon>Embryophyta</taxon>
        <taxon>Tracheophyta</taxon>
        <taxon>Spermatophyta</taxon>
        <taxon>Magnoliopsida</taxon>
        <taxon>eudicotyledons</taxon>
        <taxon>Gunneridae</taxon>
        <taxon>Pentapetalae</taxon>
        <taxon>rosids</taxon>
        <taxon>malvids</taxon>
        <taxon>Brassicales</taxon>
        <taxon>Brassicaceae</taxon>
        <taxon>Brassiceae</taxon>
        <taxon>Brassica</taxon>
    </lineage>
</organism>
<keyword evidence="1" id="KW-0862">Zinc</keyword>
<dbReference type="InterPro" id="IPR038508">
    <property type="entry name" value="ArfGAP_dom_sf"/>
</dbReference>
<reference evidence="3" key="1">
    <citation type="submission" date="2021-01" db="EMBL/GenBank/DDBJ databases">
        <authorList>
            <consortium name="Genoscope - CEA"/>
            <person name="William W."/>
        </authorList>
    </citation>
    <scope>NUCLEOTIDE SEQUENCE</scope>
</reference>
<keyword evidence="1" id="KW-0479">Metal-binding</keyword>
<dbReference type="Pfam" id="PF01412">
    <property type="entry name" value="ArfGap"/>
    <property type="match status" value="1"/>
</dbReference>
<dbReference type="InterPro" id="IPR001164">
    <property type="entry name" value="ArfGAP_dom"/>
</dbReference>
<accession>A0A817B8F2</accession>
<dbReference type="SUPFAM" id="SSF57863">
    <property type="entry name" value="ArfGap/RecO-like zinc finger"/>
    <property type="match status" value="1"/>
</dbReference>
<dbReference type="PROSITE" id="PS50115">
    <property type="entry name" value="ARFGAP"/>
    <property type="match status" value="1"/>
</dbReference>
<dbReference type="Gene3D" id="1.10.220.150">
    <property type="entry name" value="Arf GTPase activating protein"/>
    <property type="match status" value="1"/>
</dbReference>
<dbReference type="InterPro" id="IPR044520">
    <property type="entry name" value="ARF_GAP_AGD5/15"/>
</dbReference>
<dbReference type="GO" id="GO:0005096">
    <property type="term" value="F:GTPase activator activity"/>
    <property type="evidence" value="ECO:0007669"/>
    <property type="project" value="InterPro"/>
</dbReference>
<evidence type="ECO:0000313" key="3">
    <source>
        <dbReference type="EMBL" id="CAF2317736.1"/>
    </source>
</evidence>
<dbReference type="EMBL" id="HG994364">
    <property type="protein sequence ID" value="CAF2317736.1"/>
    <property type="molecule type" value="Genomic_DNA"/>
</dbReference>
<protein>
    <submittedName>
        <fullName evidence="3">(rape) hypothetical protein</fullName>
    </submittedName>
</protein>
<evidence type="ECO:0000259" key="2">
    <source>
        <dbReference type="PROSITE" id="PS50115"/>
    </source>
</evidence>
<gene>
    <name evidence="3" type="ORF">DARMORV10_A10P06930.1</name>
</gene>
<dbReference type="Proteomes" id="UP001295469">
    <property type="component" value="Chromosome A10"/>
</dbReference>
<dbReference type="AlphaFoldDB" id="A0A817B8F2"/>